<dbReference type="Proteomes" id="UP000479000">
    <property type="component" value="Unassembled WGS sequence"/>
</dbReference>
<dbReference type="AlphaFoldDB" id="A0A6H5GFP4"/>
<protein>
    <submittedName>
        <fullName evidence="2">Uncharacterized protein</fullName>
    </submittedName>
</protein>
<proteinExistence type="predicted"/>
<evidence type="ECO:0000313" key="2">
    <source>
        <dbReference type="EMBL" id="CAB0002236.1"/>
    </source>
</evidence>
<organism evidence="2 3">
    <name type="scientific">Nesidiocoris tenuis</name>
    <dbReference type="NCBI Taxonomy" id="355587"/>
    <lineage>
        <taxon>Eukaryota</taxon>
        <taxon>Metazoa</taxon>
        <taxon>Ecdysozoa</taxon>
        <taxon>Arthropoda</taxon>
        <taxon>Hexapoda</taxon>
        <taxon>Insecta</taxon>
        <taxon>Pterygota</taxon>
        <taxon>Neoptera</taxon>
        <taxon>Paraneoptera</taxon>
        <taxon>Hemiptera</taxon>
        <taxon>Heteroptera</taxon>
        <taxon>Panheteroptera</taxon>
        <taxon>Cimicomorpha</taxon>
        <taxon>Miridae</taxon>
        <taxon>Dicyphina</taxon>
        <taxon>Nesidiocoris</taxon>
    </lineage>
</organism>
<feature type="non-terminal residue" evidence="2">
    <location>
        <position position="1"/>
    </location>
</feature>
<evidence type="ECO:0000256" key="1">
    <source>
        <dbReference type="SAM" id="MobiDB-lite"/>
    </source>
</evidence>
<feature type="region of interest" description="Disordered" evidence="1">
    <location>
        <begin position="65"/>
        <end position="121"/>
    </location>
</feature>
<reference evidence="2 3" key="1">
    <citation type="submission" date="2020-02" db="EMBL/GenBank/DDBJ databases">
        <authorList>
            <person name="Ferguson B K."/>
        </authorList>
    </citation>
    <scope>NUCLEOTIDE SEQUENCE [LARGE SCALE GENOMIC DNA]</scope>
</reference>
<sequence>ENLHQDQHCHQYHNQYISIIVIPNIISLNSNNNISAWPSRSSSTTNQWSRSVVLRPWKYPSGRSSLGEFRPVRGASGARPLASPSSFAPLQAVPGLPTLKDNGPRDGPRGRELASEQTNSLRKQNHCLSRLSHTCSLISQTDTSTPVMAPECAPGVFTRIRTPGVRTHAGWKESLRAEHVGPLSSSNWIPMFVYVL</sequence>
<feature type="compositionally biased region" description="Basic and acidic residues" evidence="1">
    <location>
        <begin position="102"/>
        <end position="114"/>
    </location>
</feature>
<gene>
    <name evidence="2" type="ORF">NTEN_LOCUS8023</name>
</gene>
<accession>A0A6H5GFP4</accession>
<name>A0A6H5GFP4_9HEMI</name>
<dbReference type="EMBL" id="CADCXU010011982">
    <property type="protein sequence ID" value="CAB0002236.1"/>
    <property type="molecule type" value="Genomic_DNA"/>
</dbReference>
<evidence type="ECO:0000313" key="3">
    <source>
        <dbReference type="Proteomes" id="UP000479000"/>
    </source>
</evidence>
<keyword evidence="3" id="KW-1185">Reference proteome</keyword>